<dbReference type="Proteomes" id="UP001361239">
    <property type="component" value="Unassembled WGS sequence"/>
</dbReference>
<proteinExistence type="predicted"/>
<accession>A0ABU8RQN1</accession>
<dbReference type="EMBL" id="JBBHJZ010000001">
    <property type="protein sequence ID" value="MEJ5975312.1"/>
    <property type="molecule type" value="Genomic_DNA"/>
</dbReference>
<dbReference type="RefSeq" id="WP_339585271.1">
    <property type="nucleotide sequence ID" value="NZ_JBBHJZ010000001.1"/>
</dbReference>
<sequence length="581" mass="62019">MFESKIIADDAVAVGPAGIGAALGVIRLELSSVASRIDARFVEAGTTLGTMLETIDALMLRLDGMTGVLGADDAGAAVAELTDAARLISELPQRSACRNDIFVGIRQTVTHLEDGLGGIHKILSALRILSVNIRIVAVEEPTFDKWVDSIGAQLSAGEHELTPLVNLVNRLKQDVWRVEDVEGQLSAETAKVLPAAPNRLLRDAQTLVDYQDMIAKTVTSVADIARGVQSRVAQVLVALQVGDNARQRIEHIASGLALLEDHLAHGAGEATSARQMTVTIVGLLAEQLADTMDSLQKEIAGLSASMQGIAQDARSLLSISGKGDQGSVGSTILQSLNEGINIVEQLTLQLRETNGEVSGIVRNILIALDGLNERIRVVAELRDEVEQVAINVRLRCQHARKSGPAIGVIATEVRRYSGQLNDTIQTISKDLAALGALNESLRNESDLADQVDIRRMLEQSLRAIGQGCEAVNSSLDGALEDSSAAIDLISSATLDLDGRGDLNQAMQRMLLIVGEDDWSAPIEDTAVAQAKDEILVAIFKSYTMAREREIHLARSPMPDLPVQSAAAAPTGDDDDFDDIFL</sequence>
<name>A0ABU8RQN1_9SPHN</name>
<evidence type="ECO:0000313" key="2">
    <source>
        <dbReference type="Proteomes" id="UP001361239"/>
    </source>
</evidence>
<comment type="caution">
    <text evidence="1">The sequence shown here is derived from an EMBL/GenBank/DDBJ whole genome shotgun (WGS) entry which is preliminary data.</text>
</comment>
<reference evidence="1 2" key="1">
    <citation type="submission" date="2024-03" db="EMBL/GenBank/DDBJ databases">
        <authorList>
            <person name="Jo J.-H."/>
        </authorList>
    </citation>
    <scope>NUCLEOTIDE SEQUENCE [LARGE SCALE GENOMIC DNA]</scope>
    <source>
        <strain evidence="1 2">PS1R-30</strain>
    </source>
</reference>
<dbReference type="Gene3D" id="1.10.287.950">
    <property type="entry name" value="Methyl-accepting chemotaxis protein"/>
    <property type="match status" value="1"/>
</dbReference>
<keyword evidence="2" id="KW-1185">Reference proteome</keyword>
<evidence type="ECO:0008006" key="3">
    <source>
        <dbReference type="Google" id="ProtNLM"/>
    </source>
</evidence>
<protein>
    <recommendedName>
        <fullName evidence="3">Chemotaxis protein</fullName>
    </recommendedName>
</protein>
<gene>
    <name evidence="1" type="ORF">WG901_01590</name>
</gene>
<organism evidence="1 2">
    <name type="scientific">Novosphingobium anseongense</name>
    <dbReference type="NCBI Taxonomy" id="3133436"/>
    <lineage>
        <taxon>Bacteria</taxon>
        <taxon>Pseudomonadati</taxon>
        <taxon>Pseudomonadota</taxon>
        <taxon>Alphaproteobacteria</taxon>
        <taxon>Sphingomonadales</taxon>
        <taxon>Sphingomonadaceae</taxon>
        <taxon>Novosphingobium</taxon>
    </lineage>
</organism>
<evidence type="ECO:0000313" key="1">
    <source>
        <dbReference type="EMBL" id="MEJ5975312.1"/>
    </source>
</evidence>